<gene>
    <name evidence="2" type="ORF">DVH24_021562</name>
</gene>
<dbReference type="EMBL" id="RDQH01000331">
    <property type="protein sequence ID" value="RXH99760.1"/>
    <property type="molecule type" value="Genomic_DNA"/>
</dbReference>
<feature type="domain" description="RNase H type-1" evidence="1">
    <location>
        <begin position="61"/>
        <end position="125"/>
    </location>
</feature>
<sequence>MKSTTVRSTVFQFFPHYWSRSGFSSCQMGEARARIFEIKCGRRQECGPIGWWGCGGCSERNNGYFVAGLSKSSAIVSSPLFAEALAVREGLALVSSRDFLNIIVESYSPQITQALRASFIHLSPLRLTVEY</sequence>
<comment type="caution">
    <text evidence="2">The sequence shown here is derived from an EMBL/GenBank/DDBJ whole genome shotgun (WGS) entry which is preliminary data.</text>
</comment>
<accession>A0A498JWK5</accession>
<proteinExistence type="predicted"/>
<evidence type="ECO:0000259" key="1">
    <source>
        <dbReference type="Pfam" id="PF13456"/>
    </source>
</evidence>
<dbReference type="GO" id="GO:0003676">
    <property type="term" value="F:nucleic acid binding"/>
    <property type="evidence" value="ECO:0007669"/>
    <property type="project" value="InterPro"/>
</dbReference>
<evidence type="ECO:0000313" key="3">
    <source>
        <dbReference type="Proteomes" id="UP000290289"/>
    </source>
</evidence>
<dbReference type="Pfam" id="PF13456">
    <property type="entry name" value="RVT_3"/>
    <property type="match status" value="1"/>
</dbReference>
<dbReference type="Proteomes" id="UP000290289">
    <property type="component" value="Chromosome 5"/>
</dbReference>
<dbReference type="GO" id="GO:0004523">
    <property type="term" value="F:RNA-DNA hybrid ribonuclease activity"/>
    <property type="evidence" value="ECO:0007669"/>
    <property type="project" value="InterPro"/>
</dbReference>
<organism evidence="2 3">
    <name type="scientific">Malus domestica</name>
    <name type="common">Apple</name>
    <name type="synonym">Pyrus malus</name>
    <dbReference type="NCBI Taxonomy" id="3750"/>
    <lineage>
        <taxon>Eukaryota</taxon>
        <taxon>Viridiplantae</taxon>
        <taxon>Streptophyta</taxon>
        <taxon>Embryophyta</taxon>
        <taxon>Tracheophyta</taxon>
        <taxon>Spermatophyta</taxon>
        <taxon>Magnoliopsida</taxon>
        <taxon>eudicotyledons</taxon>
        <taxon>Gunneridae</taxon>
        <taxon>Pentapetalae</taxon>
        <taxon>rosids</taxon>
        <taxon>fabids</taxon>
        <taxon>Rosales</taxon>
        <taxon>Rosaceae</taxon>
        <taxon>Amygdaloideae</taxon>
        <taxon>Maleae</taxon>
        <taxon>Malus</taxon>
    </lineage>
</organism>
<evidence type="ECO:0000313" key="2">
    <source>
        <dbReference type="EMBL" id="RXH99760.1"/>
    </source>
</evidence>
<name>A0A498JWK5_MALDO</name>
<dbReference type="AlphaFoldDB" id="A0A498JWK5"/>
<protein>
    <recommendedName>
        <fullName evidence="1">RNase H type-1 domain-containing protein</fullName>
    </recommendedName>
</protein>
<reference evidence="2 3" key="1">
    <citation type="submission" date="2018-10" db="EMBL/GenBank/DDBJ databases">
        <title>A high-quality apple genome assembly.</title>
        <authorList>
            <person name="Hu J."/>
        </authorList>
    </citation>
    <scope>NUCLEOTIDE SEQUENCE [LARGE SCALE GENOMIC DNA]</scope>
    <source>
        <strain evidence="3">cv. HFTH1</strain>
        <tissue evidence="2">Young leaf</tissue>
    </source>
</reference>
<keyword evidence="3" id="KW-1185">Reference proteome</keyword>
<dbReference type="InterPro" id="IPR002156">
    <property type="entry name" value="RNaseH_domain"/>
</dbReference>